<gene>
    <name evidence="8" type="ORF">TAV2_LOCUS8208</name>
</gene>
<reference evidence="8 9" key="1">
    <citation type="submission" date="2022-03" db="EMBL/GenBank/DDBJ databases">
        <authorList>
            <person name="Nunn A."/>
            <person name="Chopra R."/>
            <person name="Nunn A."/>
            <person name="Contreras Garrido A."/>
        </authorList>
    </citation>
    <scope>NUCLEOTIDE SEQUENCE [LARGE SCALE GENOMIC DNA]</scope>
</reference>
<evidence type="ECO:0000256" key="6">
    <source>
        <dbReference type="SAM" id="Phobius"/>
    </source>
</evidence>
<comment type="similarity">
    <text evidence="2">Belongs to the CDI family. ICK/KRP subfamily.</text>
</comment>
<name>A0AAU9RRT5_THLAR</name>
<feature type="compositionally biased region" description="Basic and acidic residues" evidence="5">
    <location>
        <begin position="72"/>
        <end position="84"/>
    </location>
</feature>
<keyword evidence="9" id="KW-1185">Reference proteome</keyword>
<evidence type="ECO:0000256" key="1">
    <source>
        <dbReference type="ARBA" id="ARBA00004642"/>
    </source>
</evidence>
<evidence type="ECO:0000256" key="3">
    <source>
        <dbReference type="ARBA" id="ARBA00023013"/>
    </source>
</evidence>
<dbReference type="GO" id="GO:0051726">
    <property type="term" value="P:regulation of cell cycle"/>
    <property type="evidence" value="ECO:0007669"/>
    <property type="project" value="InterPro"/>
</dbReference>
<feature type="transmembrane region" description="Helical" evidence="6">
    <location>
        <begin position="164"/>
        <end position="183"/>
    </location>
</feature>
<comment type="caution">
    <text evidence="8">The sequence shown here is derived from an EMBL/GenBank/DDBJ whole genome shotgun (WGS) entry which is preliminary data.</text>
</comment>
<evidence type="ECO:0000313" key="8">
    <source>
        <dbReference type="EMBL" id="CAH2049086.1"/>
    </source>
</evidence>
<dbReference type="EMBL" id="CAJVSB020000259">
    <property type="protein sequence ID" value="CAH2049086.1"/>
    <property type="molecule type" value="Genomic_DNA"/>
</dbReference>
<dbReference type="Gene3D" id="4.10.365.10">
    <property type="entry name" value="p27"/>
    <property type="match status" value="1"/>
</dbReference>
<dbReference type="InterPro" id="IPR044898">
    <property type="entry name" value="CDI_dom_sf"/>
</dbReference>
<dbReference type="PIRSF" id="PIRSF017811">
    <property type="entry name" value="CDK_inhib_pln"/>
    <property type="match status" value="1"/>
</dbReference>
<feature type="region of interest" description="Disordered" evidence="5">
    <location>
        <begin position="65"/>
        <end position="97"/>
    </location>
</feature>
<evidence type="ECO:0000256" key="4">
    <source>
        <dbReference type="ARBA" id="ARBA00023306"/>
    </source>
</evidence>
<evidence type="ECO:0000313" key="9">
    <source>
        <dbReference type="Proteomes" id="UP000836841"/>
    </source>
</evidence>
<dbReference type="AlphaFoldDB" id="A0AAU9RRT5"/>
<feature type="domain" description="Cyclin-dependent kinase inhibitor" evidence="7">
    <location>
        <begin position="241"/>
        <end position="286"/>
    </location>
</feature>
<feature type="compositionally biased region" description="Polar residues" evidence="5">
    <location>
        <begin position="233"/>
        <end position="246"/>
    </location>
</feature>
<evidence type="ECO:0000256" key="2">
    <source>
        <dbReference type="ARBA" id="ARBA00010274"/>
    </source>
</evidence>
<dbReference type="InterPro" id="IPR044275">
    <property type="entry name" value="KRP"/>
</dbReference>
<feature type="non-terminal residue" evidence="8">
    <location>
        <position position="1"/>
    </location>
</feature>
<keyword evidence="6" id="KW-0812">Transmembrane</keyword>
<dbReference type="PANTHER" id="PTHR46776">
    <property type="entry name" value="CYCLIN-DEPENDENT KINASE INHIBITOR 4-RELATED"/>
    <property type="match status" value="1"/>
</dbReference>
<feature type="region of interest" description="Disordered" evidence="5">
    <location>
        <begin position="210"/>
        <end position="257"/>
    </location>
</feature>
<dbReference type="GO" id="GO:0004861">
    <property type="term" value="F:cyclin-dependent protein serine/threonine kinase inhibitor activity"/>
    <property type="evidence" value="ECO:0007669"/>
    <property type="project" value="InterPro"/>
</dbReference>
<evidence type="ECO:0000256" key="5">
    <source>
        <dbReference type="SAM" id="MobiDB-lite"/>
    </source>
</evidence>
<proteinExistence type="inferred from homology"/>
<feature type="compositionally biased region" description="Low complexity" evidence="5">
    <location>
        <begin position="216"/>
        <end position="228"/>
    </location>
</feature>
<accession>A0AAU9RRT5</accession>
<keyword evidence="6" id="KW-0472">Membrane</keyword>
<dbReference type="InterPro" id="IPR003175">
    <property type="entry name" value="CDI_dom"/>
</dbReference>
<organism evidence="8 9">
    <name type="scientific">Thlaspi arvense</name>
    <name type="common">Field penny-cress</name>
    <dbReference type="NCBI Taxonomy" id="13288"/>
    <lineage>
        <taxon>Eukaryota</taxon>
        <taxon>Viridiplantae</taxon>
        <taxon>Streptophyta</taxon>
        <taxon>Embryophyta</taxon>
        <taxon>Tracheophyta</taxon>
        <taxon>Spermatophyta</taxon>
        <taxon>Magnoliopsida</taxon>
        <taxon>eudicotyledons</taxon>
        <taxon>Gunneridae</taxon>
        <taxon>Pentapetalae</taxon>
        <taxon>rosids</taxon>
        <taxon>malvids</taxon>
        <taxon>Brassicales</taxon>
        <taxon>Brassicaceae</taxon>
        <taxon>Thlaspideae</taxon>
        <taxon>Thlaspi</taxon>
    </lineage>
</organism>
<dbReference type="Proteomes" id="UP000836841">
    <property type="component" value="Unassembled WGS sequence"/>
</dbReference>
<keyword evidence="4" id="KW-0131">Cell cycle</keyword>
<evidence type="ECO:0000259" key="7">
    <source>
        <dbReference type="Pfam" id="PF02234"/>
    </source>
</evidence>
<comment type="subcellular location">
    <subcellularLocation>
        <location evidence="1">Nucleus</location>
        <location evidence="1">Nucleoplasm</location>
    </subcellularLocation>
</comment>
<keyword evidence="3" id="KW-0649">Protein kinase inhibitor</keyword>
<sequence length="288" mass="32958">FDGKYMRKTKTAGEVALMEVAQSSLGVRTRAKTLALQRLQNSAATAASSSGGSYLQLRSRRLEKPPIVVPSDSKRPKQPPKESSMRNPKPNPNSRTSSRLRVGLRILGLLGPSRSIVWKKRGFIWRRKKLGAERMRNRRRTTSLKLLLEKMCWNLKVERVRLKIWVPNAVCCSFVLMFGGSIIHKANDWKLVLMLQNRDTRESTPCSLIRDPENVRTPGSTTRPTTSSEVNRRMQNSSQRQIPSTNEMDEFFGGAEEQQRSEFIEKYNFDPVNDKPLPGRYEWVKVDP</sequence>
<keyword evidence="6" id="KW-1133">Transmembrane helix</keyword>
<dbReference type="Pfam" id="PF02234">
    <property type="entry name" value="CDI"/>
    <property type="match status" value="1"/>
</dbReference>
<dbReference type="GO" id="GO:0005654">
    <property type="term" value="C:nucleoplasm"/>
    <property type="evidence" value="ECO:0007669"/>
    <property type="project" value="UniProtKB-SubCell"/>
</dbReference>
<protein>
    <recommendedName>
        <fullName evidence="7">Cyclin-dependent kinase inhibitor domain-containing protein</fullName>
    </recommendedName>
</protein>